<sequence length="137" mass="15454">MLLFSPCFPSHSHPVRHSHLPKQVFFCVSVAETFTVVSRIGSGWWTASVSLYSGISTMRSTRRFRGNMGSFCHSQLRCSKLSGFLSPKDRNFPFPKPLSMIHMGFSGAVAFLLGRIFKTANIFEDNFGFIQEIIRKA</sequence>
<gene>
    <name evidence="1" type="ORF">Vadar_003998</name>
</gene>
<keyword evidence="2" id="KW-1185">Reference proteome</keyword>
<organism evidence="1 2">
    <name type="scientific">Vaccinium darrowii</name>
    <dbReference type="NCBI Taxonomy" id="229202"/>
    <lineage>
        <taxon>Eukaryota</taxon>
        <taxon>Viridiplantae</taxon>
        <taxon>Streptophyta</taxon>
        <taxon>Embryophyta</taxon>
        <taxon>Tracheophyta</taxon>
        <taxon>Spermatophyta</taxon>
        <taxon>Magnoliopsida</taxon>
        <taxon>eudicotyledons</taxon>
        <taxon>Gunneridae</taxon>
        <taxon>Pentapetalae</taxon>
        <taxon>asterids</taxon>
        <taxon>Ericales</taxon>
        <taxon>Ericaceae</taxon>
        <taxon>Vaccinioideae</taxon>
        <taxon>Vaccinieae</taxon>
        <taxon>Vaccinium</taxon>
    </lineage>
</organism>
<dbReference type="EMBL" id="CM037155">
    <property type="protein sequence ID" value="KAH7845603.1"/>
    <property type="molecule type" value="Genomic_DNA"/>
</dbReference>
<comment type="caution">
    <text evidence="1">The sequence shown here is derived from an EMBL/GenBank/DDBJ whole genome shotgun (WGS) entry which is preliminary data.</text>
</comment>
<dbReference type="Proteomes" id="UP000828048">
    <property type="component" value="Chromosome 5"/>
</dbReference>
<accession>A0ACB7XWG6</accession>
<proteinExistence type="predicted"/>
<name>A0ACB7XWG6_9ERIC</name>
<evidence type="ECO:0000313" key="2">
    <source>
        <dbReference type="Proteomes" id="UP000828048"/>
    </source>
</evidence>
<evidence type="ECO:0000313" key="1">
    <source>
        <dbReference type="EMBL" id="KAH7845603.1"/>
    </source>
</evidence>
<protein>
    <submittedName>
        <fullName evidence="1">Uncharacterized protein</fullName>
    </submittedName>
</protein>
<reference evidence="1 2" key="1">
    <citation type="journal article" date="2021" name="Hortic Res">
        <title>High-quality reference genome and annotation aids understanding of berry development for evergreen blueberry (Vaccinium darrowii).</title>
        <authorList>
            <person name="Yu J."/>
            <person name="Hulse-Kemp A.M."/>
            <person name="Babiker E."/>
            <person name="Staton M."/>
        </authorList>
    </citation>
    <scope>NUCLEOTIDE SEQUENCE [LARGE SCALE GENOMIC DNA]</scope>
    <source>
        <strain evidence="2">cv. NJ 8807/NJ 8810</strain>
        <tissue evidence="1">Young leaf</tissue>
    </source>
</reference>